<feature type="domain" description="ThuA-like" evidence="2">
    <location>
        <begin position="34"/>
        <end position="244"/>
    </location>
</feature>
<dbReference type="EMBL" id="FOVL01000008">
    <property type="protein sequence ID" value="SFN55368.1"/>
    <property type="molecule type" value="Genomic_DNA"/>
</dbReference>
<sequence length="257" mass="29181">MRSLKYLSIVFLVLTISTNMLAQGEEEKKGKKEILVFHKAEGFWHESTPAGHAIIEDLGEENGFEVEETNDSDDFNEEDLKKYDLVIFLNTTGDVLNDKEQSAFEKYIADGGSFFGIHAAADTEYDWPWYGELVGGYFVSHPEVQRANVIVEMPDHPTVSHLPNPWSRIDEWYNYKNLNPENKVLLSLDETTYNGGENGESHPIAWYRELPGGGVSIYTGGGHRIQSYMEPGFQEHLLRCILFALGEENDTNLIIEQ</sequence>
<dbReference type="PANTHER" id="PTHR40469">
    <property type="entry name" value="SECRETED GLYCOSYL HYDROLASE"/>
    <property type="match status" value="1"/>
</dbReference>
<dbReference type="PANTHER" id="PTHR40469:SF2">
    <property type="entry name" value="GALACTOSE-BINDING DOMAIN-LIKE SUPERFAMILY PROTEIN"/>
    <property type="match status" value="1"/>
</dbReference>
<evidence type="ECO:0000256" key="1">
    <source>
        <dbReference type="SAM" id="SignalP"/>
    </source>
</evidence>
<accession>A0A1I4ZYT2</accession>
<dbReference type="Pfam" id="PF06283">
    <property type="entry name" value="ThuA"/>
    <property type="match status" value="1"/>
</dbReference>
<dbReference type="Gene3D" id="3.40.50.880">
    <property type="match status" value="1"/>
</dbReference>
<dbReference type="InterPro" id="IPR029010">
    <property type="entry name" value="ThuA-like"/>
</dbReference>
<evidence type="ECO:0000259" key="2">
    <source>
        <dbReference type="Pfam" id="PF06283"/>
    </source>
</evidence>
<protein>
    <recommendedName>
        <fullName evidence="2">ThuA-like domain-containing protein</fullName>
    </recommendedName>
</protein>
<dbReference type="Proteomes" id="UP000199153">
    <property type="component" value="Unassembled WGS sequence"/>
</dbReference>
<name>A0A1I4ZYT2_9FLAO</name>
<evidence type="ECO:0000313" key="3">
    <source>
        <dbReference type="EMBL" id="SFN55368.1"/>
    </source>
</evidence>
<proteinExistence type="predicted"/>
<evidence type="ECO:0000313" key="4">
    <source>
        <dbReference type="Proteomes" id="UP000199153"/>
    </source>
</evidence>
<organism evidence="3 4">
    <name type="scientific">Salegentibacter flavus</name>
    <dbReference type="NCBI Taxonomy" id="287099"/>
    <lineage>
        <taxon>Bacteria</taxon>
        <taxon>Pseudomonadati</taxon>
        <taxon>Bacteroidota</taxon>
        <taxon>Flavobacteriia</taxon>
        <taxon>Flavobacteriales</taxon>
        <taxon>Flavobacteriaceae</taxon>
        <taxon>Salegentibacter</taxon>
    </lineage>
</organism>
<reference evidence="3 4" key="1">
    <citation type="submission" date="2016-10" db="EMBL/GenBank/DDBJ databases">
        <authorList>
            <person name="de Groot N.N."/>
        </authorList>
    </citation>
    <scope>NUCLEOTIDE SEQUENCE [LARGE SCALE GENOMIC DNA]</scope>
    <source>
        <strain evidence="3 4">DSM 17794</strain>
    </source>
</reference>
<keyword evidence="1" id="KW-0732">Signal</keyword>
<gene>
    <name evidence="3" type="ORF">SAMN05660413_01571</name>
</gene>
<dbReference type="RefSeq" id="WP_093408010.1">
    <property type="nucleotide sequence ID" value="NZ_FOVL01000008.1"/>
</dbReference>
<feature type="chain" id="PRO_5011733765" description="ThuA-like domain-containing protein" evidence="1">
    <location>
        <begin position="23"/>
        <end position="257"/>
    </location>
</feature>
<dbReference type="OrthoDB" id="9816308at2"/>
<dbReference type="SUPFAM" id="SSF52317">
    <property type="entry name" value="Class I glutamine amidotransferase-like"/>
    <property type="match status" value="1"/>
</dbReference>
<dbReference type="AlphaFoldDB" id="A0A1I4ZYT2"/>
<keyword evidence="4" id="KW-1185">Reference proteome</keyword>
<dbReference type="STRING" id="287099.SAMN05660413_01571"/>
<feature type="signal peptide" evidence="1">
    <location>
        <begin position="1"/>
        <end position="22"/>
    </location>
</feature>
<dbReference type="InterPro" id="IPR029062">
    <property type="entry name" value="Class_I_gatase-like"/>
</dbReference>